<organism evidence="2 3">
    <name type="scientific">Tribonema minus</name>
    <dbReference type="NCBI Taxonomy" id="303371"/>
    <lineage>
        <taxon>Eukaryota</taxon>
        <taxon>Sar</taxon>
        <taxon>Stramenopiles</taxon>
        <taxon>Ochrophyta</taxon>
        <taxon>PX clade</taxon>
        <taxon>Xanthophyceae</taxon>
        <taxon>Tribonematales</taxon>
        <taxon>Tribonemataceae</taxon>
        <taxon>Tribonema</taxon>
    </lineage>
</organism>
<dbReference type="PANTHER" id="PTHR12947">
    <property type="entry name" value="AMSH-LIKE PROTEASE"/>
    <property type="match status" value="1"/>
</dbReference>
<keyword evidence="3" id="KW-1185">Reference proteome</keyword>
<dbReference type="PROSITE" id="PS50249">
    <property type="entry name" value="MPN"/>
    <property type="match status" value="1"/>
</dbReference>
<dbReference type="GO" id="GO:0016020">
    <property type="term" value="C:membrane"/>
    <property type="evidence" value="ECO:0007669"/>
    <property type="project" value="TreeGrafter"/>
</dbReference>
<dbReference type="GO" id="GO:0005768">
    <property type="term" value="C:endosome"/>
    <property type="evidence" value="ECO:0007669"/>
    <property type="project" value="TreeGrafter"/>
</dbReference>
<dbReference type="InterPro" id="IPR037518">
    <property type="entry name" value="MPN"/>
</dbReference>
<proteinExistence type="predicted"/>
<dbReference type="GO" id="GO:0061578">
    <property type="term" value="F:K63-linked deubiquitinase activity"/>
    <property type="evidence" value="ECO:0007669"/>
    <property type="project" value="TreeGrafter"/>
</dbReference>
<dbReference type="Gene3D" id="3.40.140.10">
    <property type="entry name" value="Cytidine Deaminase, domain 2"/>
    <property type="match status" value="1"/>
</dbReference>
<comment type="caution">
    <text evidence="2">The sequence shown here is derived from an EMBL/GenBank/DDBJ whole genome shotgun (WGS) entry which is preliminary data.</text>
</comment>
<name>A0A836C7U4_9STRA</name>
<reference evidence="2" key="1">
    <citation type="submission" date="2021-02" db="EMBL/GenBank/DDBJ databases">
        <title>First Annotated Genome of the Yellow-green Alga Tribonema minus.</title>
        <authorList>
            <person name="Mahan K.M."/>
        </authorList>
    </citation>
    <scope>NUCLEOTIDE SEQUENCE</scope>
    <source>
        <strain evidence="2">UTEX B ZZ1240</strain>
    </source>
</reference>
<dbReference type="OrthoDB" id="3640at2759"/>
<dbReference type="InterPro" id="IPR000555">
    <property type="entry name" value="JAMM/MPN+_dom"/>
</dbReference>
<evidence type="ECO:0000313" key="2">
    <source>
        <dbReference type="EMBL" id="KAG5176245.1"/>
    </source>
</evidence>
<dbReference type="AlphaFoldDB" id="A0A836C7U4"/>
<evidence type="ECO:0000313" key="3">
    <source>
        <dbReference type="Proteomes" id="UP000664859"/>
    </source>
</evidence>
<dbReference type="Proteomes" id="UP000664859">
    <property type="component" value="Unassembled WGS sequence"/>
</dbReference>
<dbReference type="Pfam" id="PF01398">
    <property type="entry name" value="JAB"/>
    <property type="match status" value="1"/>
</dbReference>
<dbReference type="SUPFAM" id="SSF102712">
    <property type="entry name" value="JAB1/MPN domain"/>
    <property type="match status" value="1"/>
</dbReference>
<accession>A0A836C7U4</accession>
<dbReference type="GO" id="GO:0008237">
    <property type="term" value="F:metallopeptidase activity"/>
    <property type="evidence" value="ECO:0007669"/>
    <property type="project" value="InterPro"/>
</dbReference>
<dbReference type="PANTHER" id="PTHR12947:SF13">
    <property type="entry name" value="FI19924P1"/>
    <property type="match status" value="1"/>
</dbReference>
<gene>
    <name evidence="2" type="ORF">JKP88DRAFT_171483</name>
</gene>
<evidence type="ECO:0000259" key="1">
    <source>
        <dbReference type="PROSITE" id="PS50249"/>
    </source>
</evidence>
<dbReference type="GO" id="GO:0070536">
    <property type="term" value="P:protein K63-linked deubiquitination"/>
    <property type="evidence" value="ECO:0007669"/>
    <property type="project" value="TreeGrafter"/>
</dbReference>
<protein>
    <recommendedName>
        <fullName evidence="1">MPN domain-containing protein</fullName>
    </recommendedName>
</protein>
<feature type="domain" description="MPN" evidence="1">
    <location>
        <begin position="1"/>
        <end position="138"/>
    </location>
</feature>
<sequence length="181" mass="19945">MQAAPNRPAAGTLHTPSVCHTQQYSSPVSACRWHFAYPQCLPHSAVCVACLRLQTGSSDSCTATGEELVFSYMLEFKLITLGWIHTHPRQDCFMSSVDLHTHAGYQIMLPEAVAVVIAPTDAAKRVGVFRLEAPHGLRLILDCRLKGFHPHPTDVTIYGDARVEWDARAPLSVVDLRKAGR</sequence>
<dbReference type="EMBL" id="JAFCMP010000539">
    <property type="protein sequence ID" value="KAG5176245.1"/>
    <property type="molecule type" value="Genomic_DNA"/>
</dbReference>